<reference evidence="1" key="1">
    <citation type="submission" date="2018-04" db="EMBL/GenBank/DDBJ databases">
        <authorList>
            <person name="Go L.Y."/>
            <person name="Mitchell J.A."/>
        </authorList>
    </citation>
    <scope>NUCLEOTIDE SEQUENCE</scope>
    <source>
        <strain evidence="1">ARTV</strain>
    </source>
</reference>
<dbReference type="EMBL" id="UFQR01000057">
    <property type="protein sequence ID" value="SSW96683.1"/>
    <property type="molecule type" value="Genomic_DNA"/>
</dbReference>
<evidence type="ECO:0008006" key="2">
    <source>
        <dbReference type="Google" id="ProtNLM"/>
    </source>
</evidence>
<accession>A0A3B0M390</accession>
<evidence type="ECO:0000313" key="1">
    <source>
        <dbReference type="EMBL" id="SSW96683.1"/>
    </source>
</evidence>
<protein>
    <recommendedName>
        <fullName evidence="2">Bacteriophage lysis protein</fullName>
    </recommendedName>
</protein>
<gene>
    <name evidence="1" type="ORF">ARTV_3234</name>
</gene>
<dbReference type="Pfam" id="PF03245">
    <property type="entry name" value="Phage_lysis"/>
    <property type="match status" value="1"/>
</dbReference>
<name>A0A3B0M390_9GAMM</name>
<sequence>MNWKIPLVIALLLTSMLGVTLYYRTLYYDVEKARKIAVSDREKQQVAFEQLSHQMQTISALDTQHTKALEHDKKLITQLERDVATSRRRLHVKATCSNVSANPTPSGLDDATRARLDYTAQRNYFTLRRRIEIAEEQINGLQDYVRQLVLSHQQEAKNE</sequence>
<organism evidence="1">
    <name type="scientific">Arsenophonus endosymbiont of Trialeurodes vaporariorum</name>
    <dbReference type="NCBI Taxonomy" id="235567"/>
    <lineage>
        <taxon>Bacteria</taxon>
        <taxon>Pseudomonadati</taxon>
        <taxon>Pseudomonadota</taxon>
        <taxon>Gammaproteobacteria</taxon>
        <taxon>Enterobacterales</taxon>
        <taxon>Morganellaceae</taxon>
        <taxon>Arsenophonus</taxon>
    </lineage>
</organism>
<dbReference type="InterPro" id="IPR004929">
    <property type="entry name" value="I-spanin"/>
</dbReference>
<dbReference type="GO" id="GO:0044659">
    <property type="term" value="P:viral release from host cell by cytolysis"/>
    <property type="evidence" value="ECO:0007669"/>
    <property type="project" value="InterPro"/>
</dbReference>
<dbReference type="AlphaFoldDB" id="A0A3B0M390"/>
<proteinExistence type="predicted"/>